<proteinExistence type="predicted"/>
<dbReference type="Proteomes" id="UP000237983">
    <property type="component" value="Unassembled WGS sequence"/>
</dbReference>
<protein>
    <submittedName>
        <fullName evidence="2">Aminoglycoside phosphotransferase (APT) family kinase protein</fullName>
    </submittedName>
</protein>
<evidence type="ECO:0000313" key="2">
    <source>
        <dbReference type="EMBL" id="PRY69444.1"/>
    </source>
</evidence>
<dbReference type="GO" id="GO:0016301">
    <property type="term" value="F:kinase activity"/>
    <property type="evidence" value="ECO:0007669"/>
    <property type="project" value="UniProtKB-KW"/>
</dbReference>
<dbReference type="SUPFAM" id="SSF56112">
    <property type="entry name" value="Protein kinase-like (PK-like)"/>
    <property type="match status" value="1"/>
</dbReference>
<organism evidence="2 3">
    <name type="scientific">Glaciihabitans tibetensis</name>
    <dbReference type="NCBI Taxonomy" id="1266600"/>
    <lineage>
        <taxon>Bacteria</taxon>
        <taxon>Bacillati</taxon>
        <taxon>Actinomycetota</taxon>
        <taxon>Actinomycetes</taxon>
        <taxon>Micrococcales</taxon>
        <taxon>Microbacteriaceae</taxon>
        <taxon>Glaciihabitans</taxon>
    </lineage>
</organism>
<accession>A0A2T0VGV3</accession>
<evidence type="ECO:0000313" key="3">
    <source>
        <dbReference type="Proteomes" id="UP000237983"/>
    </source>
</evidence>
<dbReference type="InterPro" id="IPR011009">
    <property type="entry name" value="Kinase-like_dom_sf"/>
</dbReference>
<feature type="domain" description="Aminoglycoside phosphotransferase" evidence="1">
    <location>
        <begin position="43"/>
        <end position="271"/>
    </location>
</feature>
<gene>
    <name evidence="2" type="ORF">B0I08_102117</name>
</gene>
<name>A0A2T0VGV3_9MICO</name>
<evidence type="ECO:0000259" key="1">
    <source>
        <dbReference type="Pfam" id="PF01636"/>
    </source>
</evidence>
<keyword evidence="2" id="KW-0418">Kinase</keyword>
<dbReference type="InterPro" id="IPR002575">
    <property type="entry name" value="Aminoglycoside_PTrfase"/>
</dbReference>
<dbReference type="AlphaFoldDB" id="A0A2T0VGV3"/>
<dbReference type="EMBL" id="PVTL01000002">
    <property type="protein sequence ID" value="PRY69444.1"/>
    <property type="molecule type" value="Genomic_DNA"/>
</dbReference>
<dbReference type="Pfam" id="PF01636">
    <property type="entry name" value="APH"/>
    <property type="match status" value="1"/>
</dbReference>
<comment type="caution">
    <text evidence="2">The sequence shown here is derived from an EMBL/GenBank/DDBJ whole genome shotgun (WGS) entry which is preliminary data.</text>
</comment>
<reference evidence="2 3" key="1">
    <citation type="submission" date="2018-03" db="EMBL/GenBank/DDBJ databases">
        <title>Genomic Encyclopedia of Type Strains, Phase III (KMG-III): the genomes of soil and plant-associated and newly described type strains.</title>
        <authorList>
            <person name="Whitman W."/>
        </authorList>
    </citation>
    <scope>NUCLEOTIDE SEQUENCE [LARGE SCALE GENOMIC DNA]</scope>
    <source>
        <strain evidence="2 3">CGMCC 1.12484</strain>
    </source>
</reference>
<keyword evidence="3" id="KW-1185">Reference proteome</keyword>
<sequence length="353" mass="37946">MLRLRQESTYPVGMARSHLTLAALATSAVPGLDLVKAASFGTGANNDYDSAVLTDRAGAHFIVRAPRSVRAETEQAADLAALRALSAGVRTRLPFAVSTFVGDTRATVGKDAAGKTRYTRAMVYEFLYGAKVPLLDLDTTQAASIGRAIAAIHSLPTSFVSDASLPVLTAIEALRACITVLDRAANTGLVPGELLARWEGATEESKLWQFQPAVVNGGLTASSFLFSEGAVSGVLGWHELHVGDPARDLFWLLGTRGEHVAEAGFDAYNDLRGSADRQVRQRSMLYAELEIAKWLLHGTDTRNTEIVDDAVAMLNRLLDNVRNNVMNPIGPLVSPTMEVTEVEEMLNRSGRAI</sequence>
<dbReference type="Gene3D" id="3.90.1200.10">
    <property type="match status" value="1"/>
</dbReference>
<keyword evidence="2" id="KW-0808">Transferase</keyword>